<sequence>SRDIGYSRDSVHRCIMRCRKVGQLHWHHLCEILSGGMD</sequence>
<accession>A0A383CHX2</accession>
<dbReference type="AlphaFoldDB" id="A0A383CHX2"/>
<dbReference type="EMBL" id="UINC01208898">
    <property type="protein sequence ID" value="SVE31669.1"/>
    <property type="molecule type" value="Genomic_DNA"/>
</dbReference>
<feature type="non-terminal residue" evidence="1">
    <location>
        <position position="38"/>
    </location>
</feature>
<name>A0A383CHX2_9ZZZZ</name>
<evidence type="ECO:0000313" key="1">
    <source>
        <dbReference type="EMBL" id="SVE31669.1"/>
    </source>
</evidence>
<feature type="non-terminal residue" evidence="1">
    <location>
        <position position="1"/>
    </location>
</feature>
<gene>
    <name evidence="1" type="ORF">METZ01_LOCUS484523</name>
</gene>
<organism evidence="1">
    <name type="scientific">marine metagenome</name>
    <dbReference type="NCBI Taxonomy" id="408172"/>
    <lineage>
        <taxon>unclassified sequences</taxon>
        <taxon>metagenomes</taxon>
        <taxon>ecological metagenomes</taxon>
    </lineage>
</organism>
<reference evidence="1" key="1">
    <citation type="submission" date="2018-05" db="EMBL/GenBank/DDBJ databases">
        <authorList>
            <person name="Lanie J.A."/>
            <person name="Ng W.-L."/>
            <person name="Kazmierczak K.M."/>
            <person name="Andrzejewski T.M."/>
            <person name="Davidsen T.M."/>
            <person name="Wayne K.J."/>
            <person name="Tettelin H."/>
            <person name="Glass J.I."/>
            <person name="Rusch D."/>
            <person name="Podicherti R."/>
            <person name="Tsui H.-C.T."/>
            <person name="Winkler M.E."/>
        </authorList>
    </citation>
    <scope>NUCLEOTIDE SEQUENCE</scope>
</reference>
<protein>
    <submittedName>
        <fullName evidence="1">Uncharacterized protein</fullName>
    </submittedName>
</protein>
<proteinExistence type="predicted"/>